<dbReference type="InterPro" id="IPR058636">
    <property type="entry name" value="Beta-barrel_YknX"/>
</dbReference>
<evidence type="ECO:0000259" key="5">
    <source>
        <dbReference type="Pfam" id="PF25990"/>
    </source>
</evidence>
<dbReference type="Gene3D" id="2.40.30.170">
    <property type="match status" value="1"/>
</dbReference>
<feature type="coiled-coil region" evidence="3">
    <location>
        <begin position="250"/>
        <end position="277"/>
    </location>
</feature>
<evidence type="ECO:0000256" key="4">
    <source>
        <dbReference type="SAM" id="SignalP"/>
    </source>
</evidence>
<dbReference type="Proteomes" id="UP000427071">
    <property type="component" value="Chromosome"/>
</dbReference>
<evidence type="ECO:0000313" key="7">
    <source>
        <dbReference type="Proteomes" id="UP000427071"/>
    </source>
</evidence>
<dbReference type="SUPFAM" id="SSF111369">
    <property type="entry name" value="HlyD-like secretion proteins"/>
    <property type="match status" value="1"/>
</dbReference>
<gene>
    <name evidence="6" type="primary">macA</name>
    <name evidence="6" type="ORF">CKALI_07950</name>
</gene>
<organism evidence="6 7">
    <name type="scientific">Corynebacterium kalinowskii</name>
    <dbReference type="NCBI Taxonomy" id="2675216"/>
    <lineage>
        <taxon>Bacteria</taxon>
        <taxon>Bacillati</taxon>
        <taxon>Actinomycetota</taxon>
        <taxon>Actinomycetes</taxon>
        <taxon>Mycobacteriales</taxon>
        <taxon>Corynebacteriaceae</taxon>
        <taxon>Corynebacterium</taxon>
    </lineage>
</organism>
<evidence type="ECO:0000256" key="2">
    <source>
        <dbReference type="ARBA" id="ARBA00023054"/>
    </source>
</evidence>
<feature type="signal peptide" evidence="4">
    <location>
        <begin position="1"/>
        <end position="31"/>
    </location>
</feature>
<feature type="chain" id="PRO_5025369576" evidence="4">
    <location>
        <begin position="32"/>
        <end position="532"/>
    </location>
</feature>
<dbReference type="Gene3D" id="2.40.420.20">
    <property type="match status" value="1"/>
</dbReference>
<dbReference type="Pfam" id="PF25990">
    <property type="entry name" value="Beta-barrel_YknX"/>
    <property type="match status" value="1"/>
</dbReference>
<evidence type="ECO:0000313" key="6">
    <source>
        <dbReference type="EMBL" id="QGU02452.1"/>
    </source>
</evidence>
<dbReference type="KEGG" id="ckw:CKALI_07950"/>
<protein>
    <submittedName>
        <fullName evidence="6">Macrolide export protein MacA</fullName>
    </submittedName>
</protein>
<sequence length="532" mass="56496">MTGFARPRKKTLAIAAAAVVGLSLAGGGAYAAFSPRNTDDVVVASDVIDIAKGDVEEKVLADGEVAANKYTSLTTSLLGPVKDLKVQLGDHVNGEQLLAVMDTVAIERQIELEQASKAAAATANQNQLESAQQQYSQLREQYQQGATPEINAAVAAERQAASSLESAETAFQHRQTDTVAGTDPALREQHLTLQAARDEQRDAALNLVRVNADTIYGVVMTEAGQPGMLADAVATQDRVNRADRDLAEKQKAYEQRLLEVDRELAELQTKVRDASAAHSEAVVAVESARLAALHAIDTQRLAVEQAQETAATGTLASDVTTKHLSLDIAQAEVRSPHGGIITELAATVGAPVEGVLMTVADDSTLKVTTTVKESEVGKIKPGAEVTFTTPAAKDKTYQGTVTHVAPVAQKNETPAESGKAKREFPVEIKVTGEKEGLHLGASTKINIVTKKEIGALTVPREAVLKSPEGHHVIILVPEGEKHRVKKIPVGVGVQTEFDVAITSLDLKAGDKVVSDPGKYAEDVDKLVRIREQ</sequence>
<keyword evidence="4" id="KW-0732">Signal</keyword>
<accession>A0A6B8VBC6</accession>
<name>A0A6B8VBC6_9CORY</name>
<evidence type="ECO:0000256" key="1">
    <source>
        <dbReference type="ARBA" id="ARBA00004196"/>
    </source>
</evidence>
<reference evidence="7" key="1">
    <citation type="submission" date="2019-11" db="EMBL/GenBank/DDBJ databases">
        <title>Complete genome sequence of Corynebacterium kalinowskii 1959, a novel Corynebacterium species isolated from soil of a small paddock in Vilsendorf, Germany.</title>
        <authorList>
            <person name="Schaffert L."/>
            <person name="Ruwe M."/>
            <person name="Milse J."/>
            <person name="Hanuschka K."/>
            <person name="Ortseifen V."/>
            <person name="Droste J."/>
            <person name="Brandt D."/>
            <person name="Schlueter L."/>
            <person name="Kutter Y."/>
            <person name="Vinke S."/>
            <person name="Viehoefer P."/>
            <person name="Jacob L."/>
            <person name="Luebke N.-C."/>
            <person name="Schulte-Berndt E."/>
            <person name="Hain C."/>
            <person name="Linder M."/>
            <person name="Schmidt P."/>
            <person name="Wollenschlaeger L."/>
            <person name="Luttermann T."/>
            <person name="Thieme E."/>
            <person name="Hassa J."/>
            <person name="Haak M."/>
            <person name="Wittchen M."/>
            <person name="Mentz A."/>
            <person name="Persicke M."/>
            <person name="Busche T."/>
            <person name="Ruckert C."/>
        </authorList>
    </citation>
    <scope>NUCLEOTIDE SEQUENCE [LARGE SCALE GENOMIC DNA]</scope>
    <source>
        <strain evidence="7">1959</strain>
    </source>
</reference>
<dbReference type="PANTHER" id="PTHR32347:SF14">
    <property type="entry name" value="EFFLUX SYSTEM COMPONENT YKNX-RELATED"/>
    <property type="match status" value="1"/>
</dbReference>
<dbReference type="GO" id="GO:0030313">
    <property type="term" value="C:cell envelope"/>
    <property type="evidence" value="ECO:0007669"/>
    <property type="project" value="UniProtKB-SubCell"/>
</dbReference>
<dbReference type="RefSeq" id="WP_156192779.1">
    <property type="nucleotide sequence ID" value="NZ_CP046452.1"/>
</dbReference>
<dbReference type="EMBL" id="CP046452">
    <property type="protein sequence ID" value="QGU02452.1"/>
    <property type="molecule type" value="Genomic_DNA"/>
</dbReference>
<dbReference type="InterPro" id="IPR050465">
    <property type="entry name" value="UPF0194_transport"/>
</dbReference>
<dbReference type="PANTHER" id="PTHR32347">
    <property type="entry name" value="EFFLUX SYSTEM COMPONENT YKNX-RELATED"/>
    <property type="match status" value="1"/>
</dbReference>
<evidence type="ECO:0000256" key="3">
    <source>
        <dbReference type="SAM" id="Coils"/>
    </source>
</evidence>
<keyword evidence="2 3" id="KW-0175">Coiled coil</keyword>
<comment type="subcellular location">
    <subcellularLocation>
        <location evidence="1">Cell envelope</location>
    </subcellularLocation>
</comment>
<feature type="domain" description="YknX-like beta-barrel" evidence="5">
    <location>
        <begin position="365"/>
        <end position="447"/>
    </location>
</feature>
<keyword evidence="7" id="KW-1185">Reference proteome</keyword>
<proteinExistence type="predicted"/>
<dbReference type="AlphaFoldDB" id="A0A6B8VBC6"/>